<sequence length="293" mass="33716">MTIKNKKLEQFMKELVEQLTAKYPDEIVSFVLFGSATTGEWVRGKSDIDCIVIIKNKKLCKDIEKYLTDLLLVLDAKYDLKLSETCTAYKKTENPTLDLIFKTENKMMFGQPFYVVSQDQLDLKGFKIRQDIKIEIGTRTIASLGLFLQRIKHTGIILYGKDVRKDIPNTVPAIEKVKASFNAMLLLMMSFVIFPFSPKSAFSHAVKANFWACDDVLFALDKPLSTTKQEVCQILSIFGKSKIDSEHLIKSLEYKKTKDNMVMNKGFVIRYMLKSTKFVYGLYMITLQKLFRI</sequence>
<dbReference type="InterPro" id="IPR043519">
    <property type="entry name" value="NT_sf"/>
</dbReference>
<comment type="caution">
    <text evidence="2">The sequence shown here is derived from an EMBL/GenBank/DDBJ whole genome shotgun (WGS) entry which is preliminary data.</text>
</comment>
<dbReference type="SUPFAM" id="SSF81301">
    <property type="entry name" value="Nucleotidyltransferase"/>
    <property type="match status" value="1"/>
</dbReference>
<accession>A0A2S2KP53</accession>
<protein>
    <recommendedName>
        <fullName evidence="1">Polymerase nucleotidyl transferase domain-containing protein</fullName>
    </recommendedName>
</protein>
<proteinExistence type="predicted"/>
<dbReference type="EMBL" id="BGKI01000001">
    <property type="protein sequence ID" value="GBH33422.1"/>
    <property type="molecule type" value="Genomic_DNA"/>
</dbReference>
<evidence type="ECO:0000259" key="1">
    <source>
        <dbReference type="Pfam" id="PF01909"/>
    </source>
</evidence>
<dbReference type="Gene3D" id="3.30.460.10">
    <property type="entry name" value="Beta Polymerase, domain 2"/>
    <property type="match status" value="1"/>
</dbReference>
<gene>
    <name evidence="2" type="ORF">NZNM25_02130</name>
</gene>
<evidence type="ECO:0000313" key="2">
    <source>
        <dbReference type="EMBL" id="GBH33422.1"/>
    </source>
</evidence>
<organism evidence="2 3">
    <name type="scientific">Nitrosopumilus zosterae</name>
    <dbReference type="NCBI Taxonomy" id="718286"/>
    <lineage>
        <taxon>Archaea</taxon>
        <taxon>Nitrososphaerota</taxon>
        <taxon>Nitrososphaeria</taxon>
        <taxon>Nitrosopumilales</taxon>
        <taxon>Nitrosopumilaceae</taxon>
        <taxon>Nitrosopumilus</taxon>
    </lineage>
</organism>
<evidence type="ECO:0000313" key="3">
    <source>
        <dbReference type="Proteomes" id="UP000245829"/>
    </source>
</evidence>
<dbReference type="CDD" id="cd05403">
    <property type="entry name" value="NT_KNTase_like"/>
    <property type="match status" value="1"/>
</dbReference>
<feature type="domain" description="Polymerase nucleotidyl transferase" evidence="1">
    <location>
        <begin position="13"/>
        <end position="81"/>
    </location>
</feature>
<dbReference type="InterPro" id="IPR002934">
    <property type="entry name" value="Polymerase_NTP_transf_dom"/>
</dbReference>
<keyword evidence="3" id="KW-1185">Reference proteome</keyword>
<name>A0A2S2KP53_9ARCH</name>
<reference evidence="2 3" key="1">
    <citation type="submission" date="2018-05" db="EMBL/GenBank/DDBJ databases">
        <title>genome sequencing of Nitrosopumilus sp. NM25.</title>
        <authorList>
            <person name="Mori K."/>
            <person name="Nakagawa T."/>
        </authorList>
    </citation>
    <scope>NUCLEOTIDE SEQUENCE [LARGE SCALE GENOMIC DNA]</scope>
    <source>
        <strain evidence="2 3">NM25</strain>
    </source>
</reference>
<dbReference type="Proteomes" id="UP000245829">
    <property type="component" value="Unassembled WGS sequence"/>
</dbReference>
<dbReference type="AlphaFoldDB" id="A0A2S2KP53"/>
<dbReference type="GO" id="GO:0016779">
    <property type="term" value="F:nucleotidyltransferase activity"/>
    <property type="evidence" value="ECO:0007669"/>
    <property type="project" value="InterPro"/>
</dbReference>
<dbReference type="OrthoDB" id="2367at2157"/>
<dbReference type="Pfam" id="PF01909">
    <property type="entry name" value="NTP_transf_2"/>
    <property type="match status" value="1"/>
</dbReference>